<proteinExistence type="predicted"/>
<evidence type="ECO:0000313" key="1">
    <source>
        <dbReference type="EMBL" id="KNY24854.1"/>
    </source>
</evidence>
<protein>
    <submittedName>
        <fullName evidence="1">Uncharacterized protein</fullName>
    </submittedName>
</protein>
<sequence length="125" mass="13764">MNQFLTPEVVSLIITAVIVPALVKGIKLAGKALENKIGNDKFDKYIVIAEDAVETAVVSVGQTVVDTLKKNGEFDQAAKEEVFTQAKQLAVNIMGYAARNELAKLYGDLDAWLDNKIEYYVKKTK</sequence>
<dbReference type="OrthoDB" id="1954708at2"/>
<keyword evidence="2" id="KW-1185">Reference proteome</keyword>
<dbReference type="AlphaFoldDB" id="A0A0L6JGM0"/>
<dbReference type="EMBL" id="LGTC01000001">
    <property type="protein sequence ID" value="KNY24854.1"/>
    <property type="molecule type" value="Genomic_DNA"/>
</dbReference>
<name>A0A0L6JGM0_9FIRM</name>
<reference evidence="2" key="1">
    <citation type="submission" date="2015-07" db="EMBL/GenBank/DDBJ databases">
        <title>Near-Complete Genome Sequence of the Cellulolytic Bacterium Bacteroides (Pseudobacteroides) cellulosolvens ATCC 35603.</title>
        <authorList>
            <person name="Dassa B."/>
            <person name="Utturkar S.M."/>
            <person name="Klingeman D.M."/>
            <person name="Hurt R.A."/>
            <person name="Keller M."/>
            <person name="Xu J."/>
            <person name="Reddy Y.H.K."/>
            <person name="Borovok I."/>
            <person name="Grinberg I.R."/>
            <person name="Lamed R."/>
            <person name="Zhivin O."/>
            <person name="Bayer E.A."/>
            <person name="Brown S.D."/>
        </authorList>
    </citation>
    <scope>NUCLEOTIDE SEQUENCE [LARGE SCALE GENOMIC DNA]</scope>
    <source>
        <strain evidence="2">DSM 2933</strain>
    </source>
</reference>
<evidence type="ECO:0000313" key="2">
    <source>
        <dbReference type="Proteomes" id="UP000036923"/>
    </source>
</evidence>
<dbReference type="eggNOG" id="ENOG50303UK">
    <property type="taxonomic scope" value="Bacteria"/>
</dbReference>
<dbReference type="Proteomes" id="UP000036923">
    <property type="component" value="Unassembled WGS sequence"/>
</dbReference>
<gene>
    <name evidence="1" type="ORF">Bccel_0111</name>
</gene>
<dbReference type="RefSeq" id="WP_036939450.1">
    <property type="nucleotide sequence ID" value="NZ_JQKC01000009.1"/>
</dbReference>
<organism evidence="1 2">
    <name type="scientific">Pseudobacteroides cellulosolvens ATCC 35603 = DSM 2933</name>
    <dbReference type="NCBI Taxonomy" id="398512"/>
    <lineage>
        <taxon>Bacteria</taxon>
        <taxon>Bacillati</taxon>
        <taxon>Bacillota</taxon>
        <taxon>Clostridia</taxon>
        <taxon>Eubacteriales</taxon>
        <taxon>Oscillospiraceae</taxon>
        <taxon>Pseudobacteroides</taxon>
    </lineage>
</organism>
<comment type="caution">
    <text evidence="1">The sequence shown here is derived from an EMBL/GenBank/DDBJ whole genome shotgun (WGS) entry which is preliminary data.</text>
</comment>
<accession>A0A0L6JGM0</accession>
<dbReference type="STRING" id="398512.Bccel_0111"/>